<gene>
    <name evidence="7" type="ORF">A3A77_01730</name>
</gene>
<feature type="transmembrane region" description="Helical" evidence="6">
    <location>
        <begin position="147"/>
        <end position="169"/>
    </location>
</feature>
<feature type="transmembrane region" description="Helical" evidence="6">
    <location>
        <begin position="37"/>
        <end position="61"/>
    </location>
</feature>
<dbReference type="PANTHER" id="PTHR39087:SF2">
    <property type="entry name" value="UPF0104 MEMBRANE PROTEIN MJ1595"/>
    <property type="match status" value="1"/>
</dbReference>
<evidence type="ECO:0000256" key="3">
    <source>
        <dbReference type="ARBA" id="ARBA00022692"/>
    </source>
</evidence>
<keyword evidence="4 6" id="KW-1133">Transmembrane helix</keyword>
<comment type="caution">
    <text evidence="7">The sequence shown here is derived from an EMBL/GenBank/DDBJ whole genome shotgun (WGS) entry which is preliminary data.</text>
</comment>
<feature type="transmembrane region" description="Helical" evidence="6">
    <location>
        <begin position="73"/>
        <end position="97"/>
    </location>
</feature>
<feature type="transmembrane region" description="Helical" evidence="6">
    <location>
        <begin position="7"/>
        <end position="25"/>
    </location>
</feature>
<keyword evidence="5 6" id="KW-0472">Membrane</keyword>
<dbReference type="Pfam" id="PF03706">
    <property type="entry name" value="LPG_synthase_TM"/>
    <property type="match status" value="1"/>
</dbReference>
<feature type="transmembrane region" description="Helical" evidence="6">
    <location>
        <begin position="267"/>
        <end position="292"/>
    </location>
</feature>
<keyword evidence="2" id="KW-1003">Cell membrane</keyword>
<dbReference type="Proteomes" id="UP000178659">
    <property type="component" value="Unassembled WGS sequence"/>
</dbReference>
<protein>
    <recommendedName>
        <fullName evidence="9">Lysylphosphatidylglycerol synthetase</fullName>
    </recommendedName>
</protein>
<evidence type="ECO:0000256" key="6">
    <source>
        <dbReference type="SAM" id="Phobius"/>
    </source>
</evidence>
<evidence type="ECO:0000256" key="4">
    <source>
        <dbReference type="ARBA" id="ARBA00022989"/>
    </source>
</evidence>
<keyword evidence="3 6" id="KW-0812">Transmembrane</keyword>
<evidence type="ECO:0000256" key="1">
    <source>
        <dbReference type="ARBA" id="ARBA00004651"/>
    </source>
</evidence>
<reference evidence="7 8" key="1">
    <citation type="journal article" date="2016" name="Nat. Commun.">
        <title>Thousands of microbial genomes shed light on interconnected biogeochemical processes in an aquifer system.</title>
        <authorList>
            <person name="Anantharaman K."/>
            <person name="Brown C.T."/>
            <person name="Hug L.A."/>
            <person name="Sharon I."/>
            <person name="Castelle C.J."/>
            <person name="Probst A.J."/>
            <person name="Thomas B.C."/>
            <person name="Singh A."/>
            <person name="Wilkins M.J."/>
            <person name="Karaoz U."/>
            <person name="Brodie E.L."/>
            <person name="Williams K.H."/>
            <person name="Hubbard S.S."/>
            <person name="Banfield J.F."/>
        </authorList>
    </citation>
    <scope>NUCLEOTIDE SEQUENCE [LARGE SCALE GENOMIC DNA]</scope>
</reference>
<accession>A0A1G1VCF7</accession>
<evidence type="ECO:0000313" key="7">
    <source>
        <dbReference type="EMBL" id="OGY13016.1"/>
    </source>
</evidence>
<dbReference type="EMBL" id="MHCC01000022">
    <property type="protein sequence ID" value="OGY13016.1"/>
    <property type="molecule type" value="Genomic_DNA"/>
</dbReference>
<evidence type="ECO:0000256" key="5">
    <source>
        <dbReference type="ARBA" id="ARBA00023136"/>
    </source>
</evidence>
<proteinExistence type="predicted"/>
<organism evidence="7 8">
    <name type="scientific">Candidatus Blackburnbacteria bacterium RIFCSPLOWO2_01_FULL_40_20</name>
    <dbReference type="NCBI Taxonomy" id="1797519"/>
    <lineage>
        <taxon>Bacteria</taxon>
        <taxon>Candidatus Blackburniibacteriota</taxon>
    </lineage>
</organism>
<name>A0A1G1VCF7_9BACT</name>
<feature type="transmembrane region" description="Helical" evidence="6">
    <location>
        <begin position="223"/>
        <end position="247"/>
    </location>
</feature>
<evidence type="ECO:0000313" key="8">
    <source>
        <dbReference type="Proteomes" id="UP000178659"/>
    </source>
</evidence>
<sequence length="300" mass="33683">MKSYLKLFIPILILSFLVWTTLRSWSSIEGKLASANYLYLFLSLGVLVVAQVGAAYLWYRLLPKGKISFRQSFPIFVISNFGRFIPGIVLHYVARVYLAKKKGIDVKDVALSVVLEVYYSLLGSAVVSLLAISYVNKYLPFSQFISIIFIVVILSVFFLSPVKVLSIARKMPFVGNKIPTFEVHLPYKIHIVLAIWTAFLFLLNGAAFYLISRAFDNIPISNLYVFAGLFSASWIVGFLTPVAPGGLGVTDLSFAYLLLPFYSFSEASFLSLLFRFGFIMSEGIVFLLVSLFNGREKMKT</sequence>
<feature type="transmembrane region" description="Helical" evidence="6">
    <location>
        <begin position="189"/>
        <end position="211"/>
    </location>
</feature>
<feature type="transmembrane region" description="Helical" evidence="6">
    <location>
        <begin position="117"/>
        <end position="135"/>
    </location>
</feature>
<comment type="subcellular location">
    <subcellularLocation>
        <location evidence="1">Cell membrane</location>
        <topology evidence="1">Multi-pass membrane protein</topology>
    </subcellularLocation>
</comment>
<dbReference type="PANTHER" id="PTHR39087">
    <property type="entry name" value="UPF0104 MEMBRANE PROTEIN MJ1595"/>
    <property type="match status" value="1"/>
</dbReference>
<dbReference type="InterPro" id="IPR022791">
    <property type="entry name" value="L-PG_synthase/AglD"/>
</dbReference>
<dbReference type="GO" id="GO:0005886">
    <property type="term" value="C:plasma membrane"/>
    <property type="evidence" value="ECO:0007669"/>
    <property type="project" value="UniProtKB-SubCell"/>
</dbReference>
<evidence type="ECO:0000256" key="2">
    <source>
        <dbReference type="ARBA" id="ARBA00022475"/>
    </source>
</evidence>
<dbReference type="AlphaFoldDB" id="A0A1G1VCF7"/>
<evidence type="ECO:0008006" key="9">
    <source>
        <dbReference type="Google" id="ProtNLM"/>
    </source>
</evidence>